<organism evidence="1 2">
    <name type="scientific">Abrus precatorius</name>
    <name type="common">Indian licorice</name>
    <name type="synonym">Glycine abrus</name>
    <dbReference type="NCBI Taxonomy" id="3816"/>
    <lineage>
        <taxon>Eukaryota</taxon>
        <taxon>Viridiplantae</taxon>
        <taxon>Streptophyta</taxon>
        <taxon>Embryophyta</taxon>
        <taxon>Tracheophyta</taxon>
        <taxon>Spermatophyta</taxon>
        <taxon>Magnoliopsida</taxon>
        <taxon>eudicotyledons</taxon>
        <taxon>Gunneridae</taxon>
        <taxon>Pentapetalae</taxon>
        <taxon>rosids</taxon>
        <taxon>fabids</taxon>
        <taxon>Fabales</taxon>
        <taxon>Fabaceae</taxon>
        <taxon>Papilionoideae</taxon>
        <taxon>50 kb inversion clade</taxon>
        <taxon>NPAAA clade</taxon>
        <taxon>indigoferoid/millettioid clade</taxon>
        <taxon>Abreae</taxon>
        <taxon>Abrus</taxon>
    </lineage>
</organism>
<dbReference type="RefSeq" id="XP_027336244.1">
    <property type="nucleotide sequence ID" value="XM_027480443.1"/>
</dbReference>
<dbReference type="OrthoDB" id="1277335at2759"/>
<sequence>MASNQEMNLPLRLLVDKEKNRVVVGEASGDLVDILFSFLTLPLGTIIRLVSKKKQVQLHDEAEEIGCINNLYQSVQDFGDGVFWNHICKRMLLCPRNPCEALCQKLKLKVDDTEPMKYFMCSKGCRRGGDWFLSTFAEASCSCGKLMDKEMKLHGDSSEKTHENGVFVKGETMYLIFDDLKVLQSSPGNSVQQLVQLGYKNFHNLKEMSLNVGLKEILELLKHALTSKSPLSDVFLGNGESKRMCIFKPKLRPHNQRGVIYPFDINLKVTMRKSKKKILYAEAEGDFVDFLFSFLTTPLGSILRLLHGNFFLGCMNNLYISVTDLNPSWLTRPSSTPLLNLRVAPQFGCRRHPTQLCEGDTPCYWYGTGIIKNNICYAIGNGVISKEQSLIQRAAAMKLFDPRSPDGTRESAVGFVKRPSLFVVWDDLQVTPLANTSSISFLQKLNAPLDDLEEHEVRIGETEALNLLGTSLTSKAALTEALLYLLKNTKEEAMA</sequence>
<evidence type="ECO:0000313" key="1">
    <source>
        <dbReference type="Proteomes" id="UP000694853"/>
    </source>
</evidence>
<reference evidence="1" key="1">
    <citation type="journal article" date="2019" name="Toxins">
        <title>Detection of Abrin-Like and Prepropulchellin-Like Toxin Genes and Transcripts Using Whole Genome Sequencing and Full-Length Transcript Sequencing of Abrus precatorius.</title>
        <authorList>
            <person name="Hovde B.T."/>
            <person name="Daligault H.E."/>
            <person name="Hanschen E.R."/>
            <person name="Kunde Y.A."/>
            <person name="Johnson M.B."/>
            <person name="Starkenburg S.R."/>
            <person name="Johnson S.L."/>
        </authorList>
    </citation>
    <scope>NUCLEOTIDE SEQUENCE [LARGE SCALE GENOMIC DNA]</scope>
</reference>
<dbReference type="PANTHER" id="PTHR33103:SF93">
    <property type="entry name" value="DUF674 FAMILY PROTEIN"/>
    <property type="match status" value="1"/>
</dbReference>
<gene>
    <name evidence="2" type="primary">LOC113850084</name>
</gene>
<dbReference type="AlphaFoldDB" id="A0A8B8JY54"/>
<proteinExistence type="predicted"/>
<dbReference type="GeneID" id="113850084"/>
<name>A0A8B8JY54_ABRPR</name>
<dbReference type="KEGG" id="aprc:113850084"/>
<keyword evidence="1" id="KW-1185">Reference proteome</keyword>
<reference evidence="2" key="2">
    <citation type="submission" date="2025-08" db="UniProtKB">
        <authorList>
            <consortium name="RefSeq"/>
        </authorList>
    </citation>
    <scope>IDENTIFICATION</scope>
    <source>
        <tissue evidence="2">Young leaves</tissue>
    </source>
</reference>
<dbReference type="Proteomes" id="UP000694853">
    <property type="component" value="Unplaced"/>
</dbReference>
<dbReference type="InterPro" id="IPR007750">
    <property type="entry name" value="DUF674"/>
</dbReference>
<protein>
    <submittedName>
        <fullName evidence="2">Uncharacterized protein LOC113850084</fullName>
    </submittedName>
</protein>
<dbReference type="Pfam" id="PF05056">
    <property type="entry name" value="DUF674"/>
    <property type="match status" value="1"/>
</dbReference>
<accession>A0A8B8JY54</accession>
<evidence type="ECO:0000313" key="2">
    <source>
        <dbReference type="RefSeq" id="XP_027336244.1"/>
    </source>
</evidence>
<dbReference type="PANTHER" id="PTHR33103">
    <property type="entry name" value="OS01G0153900 PROTEIN"/>
    <property type="match status" value="1"/>
</dbReference>